<gene>
    <name evidence="1" type="ORF">NLI96_g9484</name>
</gene>
<reference evidence="1" key="1">
    <citation type="submission" date="2022-07" db="EMBL/GenBank/DDBJ databases">
        <title>Genome Sequence of Physisporinus lineatus.</title>
        <authorList>
            <person name="Buettner E."/>
        </authorList>
    </citation>
    <scope>NUCLEOTIDE SEQUENCE</scope>
    <source>
        <strain evidence="1">VT162</strain>
    </source>
</reference>
<evidence type="ECO:0000313" key="1">
    <source>
        <dbReference type="EMBL" id="KAJ3478832.1"/>
    </source>
</evidence>
<protein>
    <submittedName>
        <fullName evidence="1">Uncharacterized protein</fullName>
    </submittedName>
</protein>
<keyword evidence="2" id="KW-1185">Reference proteome</keyword>
<proteinExistence type="predicted"/>
<dbReference type="Proteomes" id="UP001212997">
    <property type="component" value="Unassembled WGS sequence"/>
</dbReference>
<evidence type="ECO:0000313" key="2">
    <source>
        <dbReference type="Proteomes" id="UP001212997"/>
    </source>
</evidence>
<organism evidence="1 2">
    <name type="scientific">Meripilus lineatus</name>
    <dbReference type="NCBI Taxonomy" id="2056292"/>
    <lineage>
        <taxon>Eukaryota</taxon>
        <taxon>Fungi</taxon>
        <taxon>Dikarya</taxon>
        <taxon>Basidiomycota</taxon>
        <taxon>Agaricomycotina</taxon>
        <taxon>Agaricomycetes</taxon>
        <taxon>Polyporales</taxon>
        <taxon>Meripilaceae</taxon>
        <taxon>Meripilus</taxon>
    </lineage>
</organism>
<name>A0AAD5UVI0_9APHY</name>
<sequence length="257" mass="29429">MKIKFFNGEGNMTRPSRIRNQIIFTLQSDGSRKDNIISKPIVWRVFDLAEVKDIMLEYDSTLAFSTVRFRGKSEQCAEPVFSRVVPPGQTAVFSGESCPSWSPPHRSDDDSYQSVRAINATSLPQQIVLSACAIPSGDRIPEFHPIVLLDELEPNCSVEFDTNLVLHAFTYKERCRGKFTKEVLLRISERAPEGQILDWEKLYPLNREATGRPWCLKVDEMSKVSSNPVRTWQRYHNFALPEAIVDYQAQREWLSGD</sequence>
<dbReference type="AlphaFoldDB" id="A0AAD5UVI0"/>
<dbReference type="EMBL" id="JANAWD010000481">
    <property type="protein sequence ID" value="KAJ3478832.1"/>
    <property type="molecule type" value="Genomic_DNA"/>
</dbReference>
<accession>A0AAD5UVI0</accession>
<comment type="caution">
    <text evidence="1">The sequence shown here is derived from an EMBL/GenBank/DDBJ whole genome shotgun (WGS) entry which is preliminary data.</text>
</comment>